<sequence>MLLSTPKIWSRSLGRRCGSSVEVDSLFQSCQYAYQDLCFFSFVRYNMFHVSVLSGIANTKIPTSSAFVQATSPSAQEPRGNNTTWATLRLYLQATRCSNHVRQRLIVLLVCSRENVTSPLIVGLSWTKPCPSLFSVVRIRPSQTLAVCRQLQHRTSGVRTSL</sequence>
<dbReference type="EMBL" id="ML977200">
    <property type="protein sequence ID" value="KAF1981405.1"/>
    <property type="molecule type" value="Genomic_DNA"/>
</dbReference>
<organism evidence="1 2">
    <name type="scientific">Aulographum hederae CBS 113979</name>
    <dbReference type="NCBI Taxonomy" id="1176131"/>
    <lineage>
        <taxon>Eukaryota</taxon>
        <taxon>Fungi</taxon>
        <taxon>Dikarya</taxon>
        <taxon>Ascomycota</taxon>
        <taxon>Pezizomycotina</taxon>
        <taxon>Dothideomycetes</taxon>
        <taxon>Pleosporomycetidae</taxon>
        <taxon>Aulographales</taxon>
        <taxon>Aulographaceae</taxon>
    </lineage>
</organism>
<accession>A0A6G1GKE0</accession>
<evidence type="ECO:0000313" key="2">
    <source>
        <dbReference type="Proteomes" id="UP000800041"/>
    </source>
</evidence>
<dbReference type="Proteomes" id="UP000800041">
    <property type="component" value="Unassembled WGS sequence"/>
</dbReference>
<name>A0A6G1GKE0_9PEZI</name>
<gene>
    <name evidence="1" type="ORF">K402DRAFT_237050</name>
</gene>
<evidence type="ECO:0000313" key="1">
    <source>
        <dbReference type="EMBL" id="KAF1981405.1"/>
    </source>
</evidence>
<proteinExistence type="predicted"/>
<protein>
    <submittedName>
        <fullName evidence="1">Uncharacterized protein</fullName>
    </submittedName>
</protein>
<dbReference type="AlphaFoldDB" id="A0A6G1GKE0"/>
<reference evidence="1" key="1">
    <citation type="journal article" date="2020" name="Stud. Mycol.">
        <title>101 Dothideomycetes genomes: a test case for predicting lifestyles and emergence of pathogens.</title>
        <authorList>
            <person name="Haridas S."/>
            <person name="Albert R."/>
            <person name="Binder M."/>
            <person name="Bloem J."/>
            <person name="Labutti K."/>
            <person name="Salamov A."/>
            <person name="Andreopoulos B."/>
            <person name="Baker S."/>
            <person name="Barry K."/>
            <person name="Bills G."/>
            <person name="Bluhm B."/>
            <person name="Cannon C."/>
            <person name="Castanera R."/>
            <person name="Culley D."/>
            <person name="Daum C."/>
            <person name="Ezra D."/>
            <person name="Gonzalez J."/>
            <person name="Henrissat B."/>
            <person name="Kuo A."/>
            <person name="Liang C."/>
            <person name="Lipzen A."/>
            <person name="Lutzoni F."/>
            <person name="Magnuson J."/>
            <person name="Mondo S."/>
            <person name="Nolan M."/>
            <person name="Ohm R."/>
            <person name="Pangilinan J."/>
            <person name="Park H.-J."/>
            <person name="Ramirez L."/>
            <person name="Alfaro M."/>
            <person name="Sun H."/>
            <person name="Tritt A."/>
            <person name="Yoshinaga Y."/>
            <person name="Zwiers L.-H."/>
            <person name="Turgeon B."/>
            <person name="Goodwin S."/>
            <person name="Spatafora J."/>
            <person name="Crous P."/>
            <person name="Grigoriev I."/>
        </authorList>
    </citation>
    <scope>NUCLEOTIDE SEQUENCE</scope>
    <source>
        <strain evidence="1">CBS 113979</strain>
    </source>
</reference>
<keyword evidence="2" id="KW-1185">Reference proteome</keyword>